<name>A0A4U5MC07_STECR</name>
<reference evidence="2 3" key="1">
    <citation type="journal article" date="2015" name="Genome Biol.">
        <title>Comparative genomics of Steinernema reveals deeply conserved gene regulatory networks.</title>
        <authorList>
            <person name="Dillman A.R."/>
            <person name="Macchietto M."/>
            <person name="Porter C.F."/>
            <person name="Rogers A."/>
            <person name="Williams B."/>
            <person name="Antoshechkin I."/>
            <person name="Lee M.M."/>
            <person name="Goodwin Z."/>
            <person name="Lu X."/>
            <person name="Lewis E.E."/>
            <person name="Goodrich-Blair H."/>
            <person name="Stock S.P."/>
            <person name="Adams B.J."/>
            <person name="Sternberg P.W."/>
            <person name="Mortazavi A."/>
        </authorList>
    </citation>
    <scope>NUCLEOTIDE SEQUENCE [LARGE SCALE GENOMIC DNA]</scope>
    <source>
        <strain evidence="2 3">ALL</strain>
    </source>
</reference>
<dbReference type="EMBL" id="AZBU02000008">
    <property type="protein sequence ID" value="TKR66667.1"/>
    <property type="molecule type" value="Genomic_DNA"/>
</dbReference>
<dbReference type="Proteomes" id="UP000298663">
    <property type="component" value="Unassembled WGS sequence"/>
</dbReference>
<keyword evidence="3" id="KW-1185">Reference proteome</keyword>
<comment type="caution">
    <text evidence="2">The sequence shown here is derived from an EMBL/GenBank/DDBJ whole genome shotgun (WGS) entry which is preliminary data.</text>
</comment>
<evidence type="ECO:0000313" key="2">
    <source>
        <dbReference type="EMBL" id="TKR66667.1"/>
    </source>
</evidence>
<dbReference type="AlphaFoldDB" id="A0A4U5MC07"/>
<organism evidence="2 3">
    <name type="scientific">Steinernema carpocapsae</name>
    <name type="common">Entomopathogenic nematode</name>
    <dbReference type="NCBI Taxonomy" id="34508"/>
    <lineage>
        <taxon>Eukaryota</taxon>
        <taxon>Metazoa</taxon>
        <taxon>Ecdysozoa</taxon>
        <taxon>Nematoda</taxon>
        <taxon>Chromadorea</taxon>
        <taxon>Rhabditida</taxon>
        <taxon>Tylenchina</taxon>
        <taxon>Panagrolaimomorpha</taxon>
        <taxon>Strongyloidoidea</taxon>
        <taxon>Steinernematidae</taxon>
        <taxon>Steinernema</taxon>
    </lineage>
</organism>
<evidence type="ECO:0000313" key="3">
    <source>
        <dbReference type="Proteomes" id="UP000298663"/>
    </source>
</evidence>
<evidence type="ECO:0000256" key="1">
    <source>
        <dbReference type="SAM" id="MobiDB-lite"/>
    </source>
</evidence>
<gene>
    <name evidence="2" type="ORF">L596_022927</name>
</gene>
<reference evidence="2 3" key="2">
    <citation type="journal article" date="2019" name="G3 (Bethesda)">
        <title>Hybrid Assembly of the Genome of the Entomopathogenic Nematode Steinernema carpocapsae Identifies the X-Chromosome.</title>
        <authorList>
            <person name="Serra L."/>
            <person name="Macchietto M."/>
            <person name="Macias-Munoz A."/>
            <person name="McGill C.J."/>
            <person name="Rodriguez I.M."/>
            <person name="Rodriguez B."/>
            <person name="Murad R."/>
            <person name="Mortazavi A."/>
        </authorList>
    </citation>
    <scope>NUCLEOTIDE SEQUENCE [LARGE SCALE GENOMIC DNA]</scope>
    <source>
        <strain evidence="2 3">ALL</strain>
    </source>
</reference>
<feature type="compositionally biased region" description="Basic and acidic residues" evidence="1">
    <location>
        <begin position="70"/>
        <end position="86"/>
    </location>
</feature>
<protein>
    <submittedName>
        <fullName evidence="2">Uncharacterized protein</fullName>
    </submittedName>
</protein>
<proteinExistence type="predicted"/>
<sequence length="92" mass="10362">MKPESPSYKKQPAGNQLHFHAVLCTLHNSFIAAVMIGKNNIVVTATLKICDLEKHRRVLHRFLEPQSRAAAERRRGQNAAKSREGVGFRTNI</sequence>
<accession>A0A4U5MC07</accession>
<feature type="region of interest" description="Disordered" evidence="1">
    <location>
        <begin position="68"/>
        <end position="92"/>
    </location>
</feature>